<organism evidence="1 2">
    <name type="scientific">Roseiconus nitratireducens</name>
    <dbReference type="NCBI Taxonomy" id="2605748"/>
    <lineage>
        <taxon>Bacteria</taxon>
        <taxon>Pseudomonadati</taxon>
        <taxon>Planctomycetota</taxon>
        <taxon>Planctomycetia</taxon>
        <taxon>Pirellulales</taxon>
        <taxon>Pirellulaceae</taxon>
        <taxon>Roseiconus</taxon>
    </lineage>
</organism>
<dbReference type="InterPro" id="IPR032675">
    <property type="entry name" value="LRR_dom_sf"/>
</dbReference>
<evidence type="ECO:0000313" key="2">
    <source>
        <dbReference type="Proteomes" id="UP000324479"/>
    </source>
</evidence>
<comment type="caution">
    <text evidence="1">The sequence shown here is derived from an EMBL/GenBank/DDBJ whole genome shotgun (WGS) entry which is preliminary data.</text>
</comment>
<evidence type="ECO:0008006" key="3">
    <source>
        <dbReference type="Google" id="ProtNLM"/>
    </source>
</evidence>
<dbReference type="Gene3D" id="3.80.10.10">
    <property type="entry name" value="Ribonuclease Inhibitor"/>
    <property type="match status" value="1"/>
</dbReference>
<sequence length="324" mass="36351">MRTDRPFSSSAILLAVCLFGWTARFDSVLATELADVMTDAEDQATFRWLLQRAEAEPEFHFRGDRVEWVGFEGQSKYDCGLVLDSDGHVTQAYFNKQAFDNKELAKLAGFKYLHYINCQHNFGRDKGGPGVPRSGTNVLSGAGWSAFKDHPIRYMRLAGSPFDGEGLSAVAGIKALHTLDIFHTAVTDDDLRSLRGHPNLEEVIVGPMWDDKITNETLEHVSHIPNLKRFKVVETYLSYDGGLEHLAKLGDQIQKIDLGNTVVPPEDLQRLRQELPHAKISHAPIPEIGQLIIDNWKGADRKLRKWAPAEVIDHYVRAAKEQAP</sequence>
<proteinExistence type="predicted"/>
<dbReference type="SUPFAM" id="SSF52047">
    <property type="entry name" value="RNI-like"/>
    <property type="match status" value="1"/>
</dbReference>
<accession>A0A5M6DLV5</accession>
<dbReference type="Proteomes" id="UP000324479">
    <property type="component" value="Unassembled WGS sequence"/>
</dbReference>
<dbReference type="EMBL" id="VWOX01000001">
    <property type="protein sequence ID" value="KAA5547110.1"/>
    <property type="molecule type" value="Genomic_DNA"/>
</dbReference>
<name>A0A5M6DLV5_9BACT</name>
<gene>
    <name evidence="1" type="ORF">FYK55_01450</name>
</gene>
<dbReference type="AlphaFoldDB" id="A0A5M6DLV5"/>
<reference evidence="1 2" key="1">
    <citation type="submission" date="2019-08" db="EMBL/GenBank/DDBJ databases">
        <authorList>
            <person name="Dhanesh K."/>
            <person name="Kumar G."/>
            <person name="Sasikala C."/>
            <person name="Venkata Ramana C."/>
        </authorList>
    </citation>
    <scope>NUCLEOTIDE SEQUENCE [LARGE SCALE GENOMIC DNA]</scope>
    <source>
        <strain evidence="1 2">JC645</strain>
    </source>
</reference>
<protein>
    <recommendedName>
        <fullName evidence="3">Leucine Rich repeats (2 copies)</fullName>
    </recommendedName>
</protein>
<keyword evidence="2" id="KW-1185">Reference proteome</keyword>
<evidence type="ECO:0000313" key="1">
    <source>
        <dbReference type="EMBL" id="KAA5547110.1"/>
    </source>
</evidence>